<dbReference type="GO" id="GO:0005524">
    <property type="term" value="F:ATP binding"/>
    <property type="evidence" value="ECO:0007669"/>
    <property type="project" value="UniProtKB-UniRule"/>
</dbReference>
<dbReference type="PRINTS" id="PR00380">
    <property type="entry name" value="KINESINHEAVY"/>
</dbReference>
<evidence type="ECO:0000256" key="3">
    <source>
        <dbReference type="ARBA" id="ARBA00022840"/>
    </source>
</evidence>
<keyword evidence="2 6" id="KW-0547">Nucleotide-binding</keyword>
<dbReference type="InterPro" id="IPR001752">
    <property type="entry name" value="Kinesin_motor_dom"/>
</dbReference>
<dbReference type="Proteomes" id="UP000237631">
    <property type="component" value="Unassembled WGS sequence"/>
</dbReference>
<feature type="binding site" evidence="6">
    <location>
        <begin position="138"/>
        <end position="145"/>
    </location>
    <ligand>
        <name>ATP</name>
        <dbReference type="ChEBI" id="CHEBI:30616"/>
    </ligand>
</feature>
<keyword evidence="1" id="KW-0493">Microtubule</keyword>
<feature type="region of interest" description="Disordered" evidence="8">
    <location>
        <begin position="714"/>
        <end position="1074"/>
    </location>
</feature>
<dbReference type="PANTHER" id="PTHR47968">
    <property type="entry name" value="CENTROMERE PROTEIN E"/>
    <property type="match status" value="1"/>
</dbReference>
<dbReference type="EMBL" id="PNEN01000507">
    <property type="protein sequence ID" value="PPJ56840.1"/>
    <property type="molecule type" value="Genomic_DNA"/>
</dbReference>
<dbReference type="STRING" id="357750.A0A2S6CAT6"/>
<keyword evidence="5 6" id="KW-0505">Motor protein</keyword>
<dbReference type="FunFam" id="3.40.850.10:FF:000053">
    <property type="entry name" value="Kinesin family"/>
    <property type="match status" value="1"/>
</dbReference>
<dbReference type="AlphaFoldDB" id="A0A2S6CAT6"/>
<keyword evidence="3 6" id="KW-0067">ATP-binding</keyword>
<dbReference type="GO" id="GO:0003777">
    <property type="term" value="F:microtubule motor activity"/>
    <property type="evidence" value="ECO:0007669"/>
    <property type="project" value="InterPro"/>
</dbReference>
<feature type="compositionally biased region" description="Low complexity" evidence="8">
    <location>
        <begin position="980"/>
        <end position="990"/>
    </location>
</feature>
<protein>
    <recommendedName>
        <fullName evidence="9">Kinesin motor domain-containing protein</fullName>
    </recommendedName>
</protein>
<evidence type="ECO:0000256" key="8">
    <source>
        <dbReference type="SAM" id="MobiDB-lite"/>
    </source>
</evidence>
<name>A0A2S6CAT6_9PEZI</name>
<feature type="coiled-coil region" evidence="7">
    <location>
        <begin position="399"/>
        <end position="433"/>
    </location>
</feature>
<dbReference type="GO" id="GO:0005874">
    <property type="term" value="C:microtubule"/>
    <property type="evidence" value="ECO:0007669"/>
    <property type="project" value="UniProtKB-KW"/>
</dbReference>
<evidence type="ECO:0000256" key="6">
    <source>
        <dbReference type="PROSITE-ProRule" id="PRU00283"/>
    </source>
</evidence>
<feature type="domain" description="Kinesin motor" evidence="9">
    <location>
        <begin position="12"/>
        <end position="384"/>
    </location>
</feature>
<feature type="region of interest" description="Disordered" evidence="8">
    <location>
        <begin position="654"/>
        <end position="699"/>
    </location>
</feature>
<dbReference type="SMART" id="SM00129">
    <property type="entry name" value="KISc"/>
    <property type="match status" value="1"/>
</dbReference>
<gene>
    <name evidence="10" type="ORF">CBER1_11055</name>
</gene>
<reference evidence="11" key="1">
    <citation type="journal article" date="2017" name="bioRxiv">
        <title>Conservation of a gene cluster reveals novel cercosporin biosynthetic mechanisms and extends production to the genus Colletotrichum.</title>
        <authorList>
            <person name="de Jonge R."/>
            <person name="Ebert M.K."/>
            <person name="Huitt-Roehl C.R."/>
            <person name="Pal P."/>
            <person name="Suttle J.C."/>
            <person name="Spanner R.E."/>
            <person name="Neubauer J.D."/>
            <person name="Jurick W.M.II."/>
            <person name="Stott K.A."/>
            <person name="Secor G.A."/>
            <person name="Thomma B.P.H.J."/>
            <person name="Van de Peer Y."/>
            <person name="Townsend C.A."/>
            <person name="Bolton M.D."/>
        </authorList>
    </citation>
    <scope>NUCLEOTIDE SEQUENCE [LARGE SCALE GENOMIC DNA]</scope>
    <source>
        <strain evidence="11">CBS538.71</strain>
    </source>
</reference>
<evidence type="ECO:0000259" key="9">
    <source>
        <dbReference type="PROSITE" id="PS50067"/>
    </source>
</evidence>
<dbReference type="GO" id="GO:0007018">
    <property type="term" value="P:microtubule-based movement"/>
    <property type="evidence" value="ECO:0007669"/>
    <property type="project" value="InterPro"/>
</dbReference>
<dbReference type="InterPro" id="IPR036961">
    <property type="entry name" value="Kinesin_motor_dom_sf"/>
</dbReference>
<dbReference type="PANTHER" id="PTHR47968:SF13">
    <property type="entry name" value="KINESIN-LIKE PROTEIN KIF19 ISOFORM X1"/>
    <property type="match status" value="1"/>
</dbReference>
<dbReference type="InterPro" id="IPR027417">
    <property type="entry name" value="P-loop_NTPase"/>
</dbReference>
<dbReference type="GO" id="GO:0008017">
    <property type="term" value="F:microtubule binding"/>
    <property type="evidence" value="ECO:0007669"/>
    <property type="project" value="InterPro"/>
</dbReference>
<dbReference type="SUPFAM" id="SSF52540">
    <property type="entry name" value="P-loop containing nucleoside triphosphate hydrolases"/>
    <property type="match status" value="1"/>
</dbReference>
<evidence type="ECO:0000313" key="11">
    <source>
        <dbReference type="Proteomes" id="UP000237631"/>
    </source>
</evidence>
<dbReference type="PROSITE" id="PS00411">
    <property type="entry name" value="KINESIN_MOTOR_1"/>
    <property type="match status" value="1"/>
</dbReference>
<dbReference type="OrthoDB" id="3176171at2759"/>
<keyword evidence="4 7" id="KW-0175">Coiled coil</keyword>
<organism evidence="10 11">
    <name type="scientific">Cercospora berteroae</name>
    <dbReference type="NCBI Taxonomy" id="357750"/>
    <lineage>
        <taxon>Eukaryota</taxon>
        <taxon>Fungi</taxon>
        <taxon>Dikarya</taxon>
        <taxon>Ascomycota</taxon>
        <taxon>Pezizomycotina</taxon>
        <taxon>Dothideomycetes</taxon>
        <taxon>Dothideomycetidae</taxon>
        <taxon>Mycosphaerellales</taxon>
        <taxon>Mycosphaerellaceae</taxon>
        <taxon>Cercospora</taxon>
    </lineage>
</organism>
<dbReference type="CDD" id="cd01370">
    <property type="entry name" value="KISc_KIP3_like"/>
    <property type="match status" value="1"/>
</dbReference>
<evidence type="ECO:0000256" key="1">
    <source>
        <dbReference type="ARBA" id="ARBA00022701"/>
    </source>
</evidence>
<sequence>MAAALPVDGASSISVAVRVRPFTIQEAAQLTRNDDGPLFLGDGSMAAVPKPRVGGKGIRPVIKVMDEKCLVFDPPEEHSVQRFGRAMLPQGKRSKDQTFAFDRVFDEHTTQCDVYAATTQPLLDQVLDGYNATVFAYGATGCGKTHTITGTVQSPGIIFMTMQELFERVQELRETKEVDVTLSYLEIYNETIRDLLAPPGSSGKQGLMLREDSHQAVSVAGLTSNKPQSVEEVMDMVIQGNGQRTQSPTEANATSSRSHAVLQVNVALKDRNAAVNEPVTFATLSIIDLAGSERASVTKNKGERLLEGANINKSLLALGSCINALCDARKKNHVPYRNSKLTRLLKFSLGGNCRTVMIVCVSPSSAHFDETQNTLRYANRAKNIQTKSVRNVYNVDRHVKDYLKKIDEQMLLIKELQAQLQDYEKQAFAKFKKAESKFDAVLKDSIERVRLAYDHSASERKERINTTLRLRQTERRIGAISGWVGAFDQVCETREEEEPAVAMIAMRKTAIGILAELEHSRQHHHQKLGKINWTRAIDIALQDGLRQLESNESFTADCAGASSLLKEVELLNHRADIEMNAIVLDAEKTGESGLMNVMLTTHFETIAIVNQLAQMTEQEAVQAGREILGKLLQACTDAVGQVIKPDGGLQITAAVAPSRSGTSRKQKSLIGPSPMKSKIRHSVSSRASLSSQPQPVLPAPAASAIPAHIAAEMSSVPPHEGSSPARGTSASPRRHVKKLGGLARKGVAFGSGTPRKRSPQKKRGVRWRDEGAEDGSTPGALVEFQPTPKMPAPTPPSFNNDDSVTIEPPRFTSEIDANDADPESSPLPLPPTQSSEIRKTPAGTGRFAIGALTKGSKLGSDSPTLMPPPKFSTSMGSFSSDDESSPLRELGNRAPHSSSLRTVNNTSDQSDASFSTGGSDAEQSFTDREASQQIRAAMAKKRRSSMGTRNSIGGGASRQRASDRAQRRRSPTAAQFAVGSPPSDSSFSASHARRIGASRESTGHSNILSPRTGSVVKNNGPPAVRAAQPLRVRQSMIDINHTPRETPTGPNGRPHSRVSSVVPGSAGGSKPVWR</sequence>
<evidence type="ECO:0000256" key="5">
    <source>
        <dbReference type="ARBA" id="ARBA00023175"/>
    </source>
</evidence>
<dbReference type="Pfam" id="PF00225">
    <property type="entry name" value="Kinesin"/>
    <property type="match status" value="1"/>
</dbReference>
<comment type="similarity">
    <text evidence="6">Belongs to the TRAFAC class myosin-kinesin ATPase superfamily. Kinesin family.</text>
</comment>
<dbReference type="PROSITE" id="PS50067">
    <property type="entry name" value="KINESIN_MOTOR_2"/>
    <property type="match status" value="1"/>
</dbReference>
<dbReference type="InterPro" id="IPR027640">
    <property type="entry name" value="Kinesin-like_fam"/>
</dbReference>
<evidence type="ECO:0000256" key="4">
    <source>
        <dbReference type="ARBA" id="ARBA00023054"/>
    </source>
</evidence>
<feature type="compositionally biased region" description="Polar residues" evidence="8">
    <location>
        <begin position="999"/>
        <end position="1017"/>
    </location>
</feature>
<dbReference type="InterPro" id="IPR019821">
    <property type="entry name" value="Kinesin_motor_CS"/>
</dbReference>
<feature type="compositionally biased region" description="Polar residues" evidence="8">
    <location>
        <begin position="895"/>
        <end position="924"/>
    </location>
</feature>
<feature type="compositionally biased region" description="Basic residues" evidence="8">
    <location>
        <begin position="754"/>
        <end position="765"/>
    </location>
</feature>
<accession>A0A2S6CAT6</accession>
<evidence type="ECO:0000313" key="10">
    <source>
        <dbReference type="EMBL" id="PPJ56840.1"/>
    </source>
</evidence>
<proteinExistence type="inferred from homology"/>
<dbReference type="Gene3D" id="3.40.850.10">
    <property type="entry name" value="Kinesin motor domain"/>
    <property type="match status" value="1"/>
</dbReference>
<comment type="caution">
    <text evidence="10">The sequence shown here is derived from an EMBL/GenBank/DDBJ whole genome shotgun (WGS) entry which is preliminary data.</text>
</comment>
<evidence type="ECO:0000256" key="2">
    <source>
        <dbReference type="ARBA" id="ARBA00022741"/>
    </source>
</evidence>
<keyword evidence="11" id="KW-1185">Reference proteome</keyword>
<evidence type="ECO:0000256" key="7">
    <source>
        <dbReference type="SAM" id="Coils"/>
    </source>
</evidence>